<dbReference type="Pfam" id="PF00691">
    <property type="entry name" value="OmpA"/>
    <property type="match status" value="1"/>
</dbReference>
<evidence type="ECO:0000313" key="11">
    <source>
        <dbReference type="EMBL" id="AUM13708.1"/>
    </source>
</evidence>
<dbReference type="PANTHER" id="PTHR30329">
    <property type="entry name" value="STATOR ELEMENT OF FLAGELLAR MOTOR COMPLEX"/>
    <property type="match status" value="1"/>
</dbReference>
<comment type="subcellular location">
    <subcellularLocation>
        <location evidence="1">Cell membrane</location>
        <topology evidence="1">Single-pass membrane protein</topology>
    </subcellularLocation>
</comment>
<gene>
    <name evidence="11" type="ORF">Kalk_15325</name>
</gene>
<dbReference type="PANTHER" id="PTHR30329:SF21">
    <property type="entry name" value="LIPOPROTEIN YIAD-RELATED"/>
    <property type="match status" value="1"/>
</dbReference>
<accession>A0A2K9LMZ0</accession>
<dbReference type="EMBL" id="CP022684">
    <property type="protein sequence ID" value="AUM13708.1"/>
    <property type="molecule type" value="Genomic_DNA"/>
</dbReference>
<evidence type="ECO:0000256" key="9">
    <source>
        <dbReference type="SAM" id="Phobius"/>
    </source>
</evidence>
<keyword evidence="5 9" id="KW-1133">Transmembrane helix</keyword>
<evidence type="ECO:0000256" key="7">
    <source>
        <dbReference type="PROSITE-ProRule" id="PRU00473"/>
    </source>
</evidence>
<comment type="similarity">
    <text evidence="2">Belongs to the MotB family.</text>
</comment>
<feature type="domain" description="OmpA-like" evidence="10">
    <location>
        <begin position="170"/>
        <end position="291"/>
    </location>
</feature>
<dbReference type="SUPFAM" id="SSF103088">
    <property type="entry name" value="OmpA-like"/>
    <property type="match status" value="1"/>
</dbReference>
<feature type="region of interest" description="Disordered" evidence="8">
    <location>
        <begin position="112"/>
        <end position="131"/>
    </location>
</feature>
<dbReference type="InterPro" id="IPR050330">
    <property type="entry name" value="Bact_OuterMem_StrucFunc"/>
</dbReference>
<evidence type="ECO:0000256" key="2">
    <source>
        <dbReference type="ARBA" id="ARBA00008914"/>
    </source>
</evidence>
<sequence>MADEDDCDCPECPKGLPAYLATFADLMSLLMCFFVLLLAFSEMDIQKYKQVAGSMKDAFGVQDQIKMKEMPKGTSIIAQEFSPGRPQPTPLNEVRQSTTETMSDTLEVLCAPDDKQEREDSQDESKAAASDHSAEILERLVAMTQADAVEVAAAMKEDIQSGAVELETRNRRIVIRVKEQGSFPSGSATLRSSFIPIMDRIREAIKDIDGIYSVEGHTDDLPISTARFRSNWELSSGRAVSVAHELMKNSDMDPTKFTVVGFADTKPMVPNEDEASRGRNRRVEIVIEQGSEDEKYLSGEEQLPEDPEFNTALLKEAGIENLEGFELLSGDEADQQTSEAKDVISVIDSEQPPEVTADQAPQSGQPEADGTPSPSPFDLSVDPFAPKPQPKPEDEFF</sequence>
<dbReference type="AlphaFoldDB" id="A0A2K9LMZ0"/>
<proteinExistence type="inferred from homology"/>
<evidence type="ECO:0000256" key="6">
    <source>
        <dbReference type="ARBA" id="ARBA00023136"/>
    </source>
</evidence>
<name>A0A2K9LMZ0_9GAMM</name>
<dbReference type="Gene3D" id="3.30.1330.60">
    <property type="entry name" value="OmpA-like domain"/>
    <property type="match status" value="1"/>
</dbReference>
<dbReference type="GO" id="GO:0005886">
    <property type="term" value="C:plasma membrane"/>
    <property type="evidence" value="ECO:0007669"/>
    <property type="project" value="UniProtKB-SubCell"/>
</dbReference>
<evidence type="ECO:0000259" key="10">
    <source>
        <dbReference type="PROSITE" id="PS51123"/>
    </source>
</evidence>
<dbReference type="OrthoDB" id="9815217at2"/>
<reference evidence="12" key="1">
    <citation type="submission" date="2017-08" db="EMBL/GenBank/DDBJ databases">
        <title>Direct submision.</title>
        <authorList>
            <person name="Kim S.-J."/>
            <person name="Rhee S.-K."/>
        </authorList>
    </citation>
    <scope>NUCLEOTIDE SEQUENCE [LARGE SCALE GENOMIC DNA]</scope>
    <source>
        <strain evidence="12">GI5</strain>
    </source>
</reference>
<evidence type="ECO:0000256" key="5">
    <source>
        <dbReference type="ARBA" id="ARBA00022989"/>
    </source>
</evidence>
<evidence type="ECO:0000313" key="12">
    <source>
        <dbReference type="Proteomes" id="UP000235116"/>
    </source>
</evidence>
<feature type="region of interest" description="Disordered" evidence="8">
    <location>
        <begin position="332"/>
        <end position="397"/>
    </location>
</feature>
<evidence type="ECO:0000256" key="3">
    <source>
        <dbReference type="ARBA" id="ARBA00022475"/>
    </source>
</evidence>
<evidence type="ECO:0000256" key="4">
    <source>
        <dbReference type="ARBA" id="ARBA00022692"/>
    </source>
</evidence>
<keyword evidence="6 7" id="KW-0472">Membrane</keyword>
<evidence type="ECO:0000256" key="1">
    <source>
        <dbReference type="ARBA" id="ARBA00004162"/>
    </source>
</evidence>
<dbReference type="InterPro" id="IPR025713">
    <property type="entry name" value="MotB-like_N_dom"/>
</dbReference>
<dbReference type="Proteomes" id="UP000235116">
    <property type="component" value="Chromosome"/>
</dbReference>
<feature type="region of interest" description="Disordered" evidence="8">
    <location>
        <begin position="79"/>
        <end position="99"/>
    </location>
</feature>
<organism evidence="11 12">
    <name type="scientific">Ketobacter alkanivorans</name>
    <dbReference type="NCBI Taxonomy" id="1917421"/>
    <lineage>
        <taxon>Bacteria</taxon>
        <taxon>Pseudomonadati</taxon>
        <taxon>Pseudomonadota</taxon>
        <taxon>Gammaproteobacteria</taxon>
        <taxon>Pseudomonadales</taxon>
        <taxon>Ketobacteraceae</taxon>
        <taxon>Ketobacter</taxon>
    </lineage>
</organism>
<evidence type="ECO:0000256" key="8">
    <source>
        <dbReference type="SAM" id="MobiDB-lite"/>
    </source>
</evidence>
<keyword evidence="3" id="KW-1003">Cell membrane</keyword>
<dbReference type="CDD" id="cd07185">
    <property type="entry name" value="OmpA_C-like"/>
    <property type="match status" value="1"/>
</dbReference>
<feature type="compositionally biased region" description="Basic and acidic residues" evidence="8">
    <location>
        <begin position="112"/>
        <end position="126"/>
    </location>
</feature>
<dbReference type="NCBIfam" id="NF006508">
    <property type="entry name" value="PRK08944.1"/>
    <property type="match status" value="1"/>
</dbReference>
<keyword evidence="4 9" id="KW-0812">Transmembrane</keyword>
<protein>
    <recommendedName>
        <fullName evidence="10">OmpA-like domain-containing protein</fullName>
    </recommendedName>
</protein>
<dbReference type="Pfam" id="PF13677">
    <property type="entry name" value="MotB_plug"/>
    <property type="match status" value="1"/>
</dbReference>
<dbReference type="RefSeq" id="WP_101895083.1">
    <property type="nucleotide sequence ID" value="NZ_CP022684.1"/>
</dbReference>
<dbReference type="InterPro" id="IPR036737">
    <property type="entry name" value="OmpA-like_sf"/>
</dbReference>
<dbReference type="InterPro" id="IPR006665">
    <property type="entry name" value="OmpA-like"/>
</dbReference>
<dbReference type="PROSITE" id="PS51123">
    <property type="entry name" value="OMPA_2"/>
    <property type="match status" value="1"/>
</dbReference>
<keyword evidence="12" id="KW-1185">Reference proteome</keyword>
<dbReference type="KEGG" id="kak:Kalk_15325"/>
<feature type="transmembrane region" description="Helical" evidence="9">
    <location>
        <begin position="18"/>
        <end position="40"/>
    </location>
</feature>